<evidence type="ECO:0000313" key="4">
    <source>
        <dbReference type="Proteomes" id="UP000030377"/>
    </source>
</evidence>
<feature type="non-terminal residue" evidence="3">
    <location>
        <position position="1"/>
    </location>
</feature>
<name>A0A0A3XHN5_BRAJP</name>
<feature type="domain" description="DUF2062" evidence="2">
    <location>
        <begin position="13"/>
        <end position="57"/>
    </location>
</feature>
<organism evidence="3 4">
    <name type="scientific">Bradyrhizobium japonicum</name>
    <dbReference type="NCBI Taxonomy" id="375"/>
    <lineage>
        <taxon>Bacteria</taxon>
        <taxon>Pseudomonadati</taxon>
        <taxon>Pseudomonadota</taxon>
        <taxon>Alphaproteobacteria</taxon>
        <taxon>Hyphomicrobiales</taxon>
        <taxon>Nitrobacteraceae</taxon>
        <taxon>Bradyrhizobium</taxon>
    </lineage>
</organism>
<accession>A0A0A3XHN5</accession>
<keyword evidence="1" id="KW-1133">Transmembrane helix</keyword>
<dbReference type="AlphaFoldDB" id="A0A0A3XHN5"/>
<comment type="caution">
    <text evidence="3">The sequence shown here is derived from an EMBL/GenBank/DDBJ whole genome shotgun (WGS) entry which is preliminary data.</text>
</comment>
<dbReference type="InterPro" id="IPR018639">
    <property type="entry name" value="DUF2062"/>
</dbReference>
<reference evidence="3 4" key="1">
    <citation type="submission" date="2014-09" db="EMBL/GenBank/DDBJ databases">
        <title>Draft genome of Bradyrhizobium japonicum Is-34.</title>
        <authorList>
            <person name="Tsurumaru H."/>
            <person name="Yamakawa T."/>
            <person name="Hashimoto S."/>
            <person name="Okizaki K."/>
            <person name="Kanesaki Y."/>
            <person name="Yoshikawa H."/>
            <person name="Yajima S."/>
        </authorList>
    </citation>
    <scope>NUCLEOTIDE SEQUENCE [LARGE SCALE GENOMIC DNA]</scope>
    <source>
        <strain evidence="3 4">Is-34</strain>
    </source>
</reference>
<dbReference type="EMBL" id="JRPN01000247">
    <property type="protein sequence ID" value="KGT72686.1"/>
    <property type="molecule type" value="Genomic_DNA"/>
</dbReference>
<keyword evidence="1" id="KW-0472">Membrane</keyword>
<dbReference type="Proteomes" id="UP000030377">
    <property type="component" value="Unassembled WGS sequence"/>
</dbReference>
<protein>
    <recommendedName>
        <fullName evidence="2">DUF2062 domain-containing protein</fullName>
    </recommendedName>
</protein>
<sequence length="66" mass="7532">LEEHITHNNESIAGWLNWMKTTGIAYFTGSAVMGVVVAFGCYFLVYAALKWYRKKKARRAVVHDNP</sequence>
<proteinExistence type="predicted"/>
<keyword evidence="1" id="KW-0812">Transmembrane</keyword>
<evidence type="ECO:0000259" key="2">
    <source>
        <dbReference type="Pfam" id="PF09835"/>
    </source>
</evidence>
<dbReference type="Pfam" id="PF09835">
    <property type="entry name" value="DUF2062"/>
    <property type="match status" value="1"/>
</dbReference>
<evidence type="ECO:0000256" key="1">
    <source>
        <dbReference type="SAM" id="Phobius"/>
    </source>
</evidence>
<gene>
    <name evidence="3" type="ORF">MA20_48785</name>
</gene>
<feature type="transmembrane region" description="Helical" evidence="1">
    <location>
        <begin position="24"/>
        <end position="49"/>
    </location>
</feature>
<evidence type="ECO:0000313" key="3">
    <source>
        <dbReference type="EMBL" id="KGT72686.1"/>
    </source>
</evidence>